<dbReference type="AlphaFoldDB" id="A0A5C8PSV3"/>
<proteinExistence type="predicted"/>
<evidence type="ECO:0000313" key="1">
    <source>
        <dbReference type="EMBL" id="TXL79463.1"/>
    </source>
</evidence>
<dbReference type="EMBL" id="VDUZ01000005">
    <property type="protein sequence ID" value="TXL79463.1"/>
    <property type="molecule type" value="Genomic_DNA"/>
</dbReference>
<reference evidence="1 2" key="1">
    <citation type="submission" date="2019-06" db="EMBL/GenBank/DDBJ databases">
        <title>New taxonomy in bacterial strain CC-CFT640, isolated from vineyard.</title>
        <authorList>
            <person name="Lin S.-Y."/>
            <person name="Tsai C.-F."/>
            <person name="Young C.-C."/>
        </authorList>
    </citation>
    <scope>NUCLEOTIDE SEQUENCE [LARGE SCALE GENOMIC DNA]</scope>
    <source>
        <strain evidence="1 2">CC-CFT640</strain>
    </source>
</reference>
<dbReference type="RefSeq" id="WP_147845969.1">
    <property type="nucleotide sequence ID" value="NZ_VDUZ01000005.1"/>
</dbReference>
<evidence type="ECO:0000313" key="2">
    <source>
        <dbReference type="Proteomes" id="UP000321638"/>
    </source>
</evidence>
<gene>
    <name evidence="1" type="ORF">FHP25_05795</name>
</gene>
<organism evidence="1 2">
    <name type="scientific">Vineibacter terrae</name>
    <dbReference type="NCBI Taxonomy" id="2586908"/>
    <lineage>
        <taxon>Bacteria</taxon>
        <taxon>Pseudomonadati</taxon>
        <taxon>Pseudomonadota</taxon>
        <taxon>Alphaproteobacteria</taxon>
        <taxon>Hyphomicrobiales</taxon>
        <taxon>Vineibacter</taxon>
    </lineage>
</organism>
<name>A0A5C8PSV3_9HYPH</name>
<dbReference type="Proteomes" id="UP000321638">
    <property type="component" value="Unassembled WGS sequence"/>
</dbReference>
<comment type="caution">
    <text evidence="1">The sequence shown here is derived from an EMBL/GenBank/DDBJ whole genome shotgun (WGS) entry which is preliminary data.</text>
</comment>
<dbReference type="OrthoDB" id="9864530at2"/>
<protein>
    <submittedName>
        <fullName evidence="1">Uncharacterized protein</fullName>
    </submittedName>
</protein>
<keyword evidence="2" id="KW-1185">Reference proteome</keyword>
<sequence length="153" mass="16360">MPAFIQDLERQAQSAARLEADFRIQARDRLAQLEAARVGAYRRLNLLKGLAAAITAIEDDAAAVAAGVDHACARTGWSEADAAYAEVRGRLVPVAAAVRAADRPPAATQSPPSPQAPVLAFASFEAWYRARFDADFLSLMTSDAPAFQSVVDF</sequence>
<accession>A0A5C8PSV3</accession>